<proteinExistence type="predicted"/>
<evidence type="ECO:0000313" key="1">
    <source>
        <dbReference type="EMBL" id="KAH7835582.1"/>
    </source>
</evidence>
<dbReference type="Proteomes" id="UP000828048">
    <property type="component" value="Chromosome 2"/>
</dbReference>
<sequence>MSETPTSTKFISHGACFNLNEVQWLFKILPVREVDVKLINNIGFFDLDSMADVEAFIVNCLVWSRKKRPIQILYEDHTFTTFFPGREVPHWFSNKNGGSTISFTATLSPHFHFRGLNLCLVYTLPTERDWLPHPLHFEINSKSSGMKRVYTPSCYGIPKEGGDMVWLSHWNFQPNLFTEGDEVEVSFRITGDGQIKECGVHLFCFEGGGELLQYLTTICDWNTSLLNQVLL</sequence>
<comment type="caution">
    <text evidence="1">The sequence shown here is derived from an EMBL/GenBank/DDBJ whole genome shotgun (WGS) entry which is preliminary data.</text>
</comment>
<organism evidence="1 2">
    <name type="scientific">Vaccinium darrowii</name>
    <dbReference type="NCBI Taxonomy" id="229202"/>
    <lineage>
        <taxon>Eukaryota</taxon>
        <taxon>Viridiplantae</taxon>
        <taxon>Streptophyta</taxon>
        <taxon>Embryophyta</taxon>
        <taxon>Tracheophyta</taxon>
        <taxon>Spermatophyta</taxon>
        <taxon>Magnoliopsida</taxon>
        <taxon>eudicotyledons</taxon>
        <taxon>Gunneridae</taxon>
        <taxon>Pentapetalae</taxon>
        <taxon>asterids</taxon>
        <taxon>Ericales</taxon>
        <taxon>Ericaceae</taxon>
        <taxon>Vaccinioideae</taxon>
        <taxon>Vaccinieae</taxon>
        <taxon>Vaccinium</taxon>
    </lineage>
</organism>
<evidence type="ECO:0000313" key="2">
    <source>
        <dbReference type="Proteomes" id="UP000828048"/>
    </source>
</evidence>
<dbReference type="EMBL" id="CM037152">
    <property type="protein sequence ID" value="KAH7835582.1"/>
    <property type="molecule type" value="Genomic_DNA"/>
</dbReference>
<gene>
    <name evidence="1" type="ORF">Vadar_027599</name>
</gene>
<keyword evidence="2" id="KW-1185">Reference proteome</keyword>
<protein>
    <submittedName>
        <fullName evidence="1">Uncharacterized protein</fullName>
    </submittedName>
</protein>
<accession>A0ACB7X4F2</accession>
<reference evidence="1 2" key="1">
    <citation type="journal article" date="2021" name="Hortic Res">
        <title>High-quality reference genome and annotation aids understanding of berry development for evergreen blueberry (Vaccinium darrowii).</title>
        <authorList>
            <person name="Yu J."/>
            <person name="Hulse-Kemp A.M."/>
            <person name="Babiker E."/>
            <person name="Staton M."/>
        </authorList>
    </citation>
    <scope>NUCLEOTIDE SEQUENCE [LARGE SCALE GENOMIC DNA]</scope>
    <source>
        <strain evidence="2">cv. NJ 8807/NJ 8810</strain>
        <tissue evidence="1">Young leaf</tissue>
    </source>
</reference>
<name>A0ACB7X4F2_9ERIC</name>